<organism evidence="3 4">
    <name type="scientific">Ancylomarina salipaludis</name>
    <dbReference type="NCBI Taxonomy" id="2501299"/>
    <lineage>
        <taxon>Bacteria</taxon>
        <taxon>Pseudomonadati</taxon>
        <taxon>Bacteroidota</taxon>
        <taxon>Bacteroidia</taxon>
        <taxon>Marinilabiliales</taxon>
        <taxon>Marinifilaceae</taxon>
        <taxon>Ancylomarina</taxon>
    </lineage>
</organism>
<keyword evidence="1" id="KW-0175">Coiled coil</keyword>
<name>A0A4Q1JKY3_9BACT</name>
<evidence type="ECO:0000313" key="4">
    <source>
        <dbReference type="Proteomes" id="UP000289703"/>
    </source>
</evidence>
<dbReference type="Proteomes" id="UP000289703">
    <property type="component" value="Unassembled WGS sequence"/>
</dbReference>
<protein>
    <submittedName>
        <fullName evidence="3">Uncharacterized protein</fullName>
    </submittedName>
</protein>
<comment type="caution">
    <text evidence="3">The sequence shown here is derived from an EMBL/GenBank/DDBJ whole genome shotgun (WGS) entry which is preliminary data.</text>
</comment>
<feature type="region of interest" description="Disordered" evidence="2">
    <location>
        <begin position="39"/>
        <end position="67"/>
    </location>
</feature>
<evidence type="ECO:0000313" key="3">
    <source>
        <dbReference type="EMBL" id="RXQ93986.1"/>
    </source>
</evidence>
<keyword evidence="4" id="KW-1185">Reference proteome</keyword>
<sequence>MMKKNVWKFLKFVLLGLAVIIVCILLLLQCPGDKITREKDSVQPSVETVKEKPGETKKQDLSDSSKVTESEKKIPLVRKKLVHKTNKSLNLKKNLSYLPDQTDELMEKSKKPKDVEALAEKVKILSEKVDVLRDKVRALLERVEAVLKKKKMDIPVGGIENLDTEKKEIQTADEVTFKYPTHVLTVGISTYKDWTPYGFQGSYDYRISKYFSLGLQGNAFFKEGKFQADRSIYVGLRANFHIFPLLVKNSNFDLYAGGSIGAGRDDAVATFETMGYLGASYDFSRRWGIFVEAGNIGVVGLRVKF</sequence>
<evidence type="ECO:0000256" key="1">
    <source>
        <dbReference type="SAM" id="Coils"/>
    </source>
</evidence>
<reference evidence="3 4" key="1">
    <citation type="submission" date="2019-01" db="EMBL/GenBank/DDBJ databases">
        <title>Ancylomarina salipaludis sp. nov., isolated from a salt marsh.</title>
        <authorList>
            <person name="Yoon J.-H."/>
        </authorList>
    </citation>
    <scope>NUCLEOTIDE SEQUENCE [LARGE SCALE GENOMIC DNA]</scope>
    <source>
        <strain evidence="3 4">SHSM-M15</strain>
    </source>
</reference>
<accession>A0A4Q1JKY3</accession>
<feature type="coiled-coil region" evidence="1">
    <location>
        <begin position="115"/>
        <end position="149"/>
    </location>
</feature>
<evidence type="ECO:0000256" key="2">
    <source>
        <dbReference type="SAM" id="MobiDB-lite"/>
    </source>
</evidence>
<dbReference type="AlphaFoldDB" id="A0A4Q1JKY3"/>
<gene>
    <name evidence="3" type="ORF">EO244_10445</name>
</gene>
<proteinExistence type="predicted"/>
<feature type="compositionally biased region" description="Basic and acidic residues" evidence="2">
    <location>
        <begin position="48"/>
        <end position="67"/>
    </location>
</feature>
<dbReference type="EMBL" id="SAXA01000008">
    <property type="protein sequence ID" value="RXQ93986.1"/>
    <property type="molecule type" value="Genomic_DNA"/>
</dbReference>